<protein>
    <submittedName>
        <fullName evidence="1">Uncharacterized protein</fullName>
    </submittedName>
</protein>
<gene>
    <name evidence="1" type="ORF">ENV14_03295</name>
</gene>
<evidence type="ECO:0000313" key="1">
    <source>
        <dbReference type="EMBL" id="HGI87400.1"/>
    </source>
</evidence>
<comment type="caution">
    <text evidence="1">The sequence shown here is derived from an EMBL/GenBank/DDBJ whole genome shotgun (WGS) entry which is preliminary data.</text>
</comment>
<sequence>MKCVVEKCGRRSVLGVSRVTLWRLLEVEPPAKPEYVKPLLKLCSNMERQTGLEVVPSSSLIIL</sequence>
<dbReference type="EMBL" id="DTFF01000024">
    <property type="protein sequence ID" value="HGI87400.1"/>
    <property type="molecule type" value="Genomic_DNA"/>
</dbReference>
<dbReference type="AlphaFoldDB" id="A0A7C4BBZ6"/>
<reference evidence="1" key="1">
    <citation type="journal article" date="2020" name="mSystems">
        <title>Genome- and Community-Level Interaction Insights into Carbon Utilization and Element Cycling Functions of Hydrothermarchaeota in Hydrothermal Sediment.</title>
        <authorList>
            <person name="Zhou Z."/>
            <person name="Liu Y."/>
            <person name="Xu W."/>
            <person name="Pan J."/>
            <person name="Luo Z.H."/>
            <person name="Li M."/>
        </authorList>
    </citation>
    <scope>NUCLEOTIDE SEQUENCE [LARGE SCALE GENOMIC DNA]</scope>
    <source>
        <strain evidence="1">SpSt-732</strain>
    </source>
</reference>
<proteinExistence type="predicted"/>
<accession>A0A7C4BBZ6</accession>
<organism evidence="1">
    <name type="scientific">Ignisphaera aggregans</name>
    <dbReference type="NCBI Taxonomy" id="334771"/>
    <lineage>
        <taxon>Archaea</taxon>
        <taxon>Thermoproteota</taxon>
        <taxon>Thermoprotei</taxon>
        <taxon>Desulfurococcales</taxon>
        <taxon>Desulfurococcaceae</taxon>
        <taxon>Ignisphaera</taxon>
    </lineage>
</organism>
<name>A0A7C4BBZ6_9CREN</name>